<evidence type="ECO:0000313" key="3">
    <source>
        <dbReference type="EnsemblMetazoa" id="GAUT044909-PA"/>
    </source>
</evidence>
<feature type="coiled-coil region" evidence="1">
    <location>
        <begin position="428"/>
        <end position="546"/>
    </location>
</feature>
<name>A0A1A9VR50_GLOAU</name>
<reference evidence="3" key="1">
    <citation type="submission" date="2020-05" db="UniProtKB">
        <authorList>
            <consortium name="EnsemblMetazoa"/>
        </authorList>
    </citation>
    <scope>IDENTIFICATION</scope>
    <source>
        <strain evidence="3">TTRI</strain>
    </source>
</reference>
<evidence type="ECO:0000313" key="4">
    <source>
        <dbReference type="Proteomes" id="UP000078200"/>
    </source>
</evidence>
<sequence length="972" mass="112678">MYIKSILIDGFKSYGGQIEVHGFDPEFTVITGFECIKSSDILDSICFVLNIMNAGQMTSTSLKHLIYLNGQADITKTAVTLIFDNTNPSQCPLGYEKYREISICREFSLDGKDKYLINGRAVHSKTLMKFFTSIRLNIENPNFLIRNECITKVLNKKPTEILAIIETAAGINILEAKREAATKLIEKKDAKILEINALLHDEIEPKLENLRREKSAYMEFQKICRDIECLTRIHISFSYLKHKEALKSTEVSREKLTAEIDAVRQRVAENEKERKKIKETFKELKKIIDQTKGEEMKKIKVELECELANKAIIEGNLKTNHNIIDHEEKKLKSIVKMIEDDEKSLQLKGKEMNKVKKIFQELKKIDSADTLAYEDARKRYEIVMRDISTNQDGQTSSLPDQPKMDITIMSQMKMKDIDDNLPDVKGELKKAAEAVRKANVKAKKSRNNWKKHKQECNILSIEIKSLQRDITHAKEQRSSLETKLAKLKAEQQDVRNKNATATAKITELRRKINEQKDKIYSQNKELRSVYSKLKEVEERHKELHLQIKGKEPEPHKVSTDSKDLLQKMQNLSTKYPWIHEDEEYFGMKNSRYDYCKEDPTEAAHKLIAMNEQKDKMEHSVNPRATILLAREVRNYQKFVRRQKIIEQDISKMKTVICKMDESKREKVEKAWMVMDGNLNNIFSTFLQGAQARLNPVKDNNQLTGLEIKVGINGIWKESLDELSDTQRSLVALSFLLALLKFSPSPLCILDEISAALDTQNISNILRAHFTSSQLIIFPLKQNSSSKRAPFKRFDNLEDHDRGLWVRVRKNKKKQRKKSQGRSKSNCEIRKRDIELNVLCGMHLNTFKFGGFPTYGQRVNRAQGRDDNLKDWKCPLCGKILTPASRLEQHVENKREFRTKTINIKLDIICRECSEEFDCFEGYHQQLNSVYDQLNLKEWKCPSCEKVLTPSIDWNNSLRSHVPREPKMLSSPK</sequence>
<dbReference type="InterPro" id="IPR027417">
    <property type="entry name" value="P-loop_NTPase"/>
</dbReference>
<dbReference type="Proteomes" id="UP000078200">
    <property type="component" value="Unassembled WGS sequence"/>
</dbReference>
<dbReference type="Gene3D" id="3.40.50.300">
    <property type="entry name" value="P-loop containing nucleotide triphosphate hydrolases"/>
    <property type="match status" value="2"/>
</dbReference>
<proteinExistence type="predicted"/>
<dbReference type="AlphaFoldDB" id="A0A1A9VR50"/>
<keyword evidence="1" id="KW-0175">Coiled coil</keyword>
<dbReference type="SUPFAM" id="SSF52540">
    <property type="entry name" value="P-loop containing nucleoside triphosphate hydrolases"/>
    <property type="match status" value="1"/>
</dbReference>
<feature type="domain" description="RecF/RecN/SMC N-terminal" evidence="2">
    <location>
        <begin position="2"/>
        <end position="786"/>
    </location>
</feature>
<keyword evidence="4" id="KW-1185">Reference proteome</keyword>
<dbReference type="PANTHER" id="PTHR43977">
    <property type="entry name" value="STRUCTURAL MAINTENANCE OF CHROMOSOMES PROTEIN 3"/>
    <property type="match status" value="1"/>
</dbReference>
<dbReference type="Gene3D" id="1.10.287.1490">
    <property type="match status" value="1"/>
</dbReference>
<organism evidence="3 4">
    <name type="scientific">Glossina austeni</name>
    <name type="common">Savannah tsetse fly</name>
    <dbReference type="NCBI Taxonomy" id="7395"/>
    <lineage>
        <taxon>Eukaryota</taxon>
        <taxon>Metazoa</taxon>
        <taxon>Ecdysozoa</taxon>
        <taxon>Arthropoda</taxon>
        <taxon>Hexapoda</taxon>
        <taxon>Insecta</taxon>
        <taxon>Pterygota</taxon>
        <taxon>Neoptera</taxon>
        <taxon>Endopterygota</taxon>
        <taxon>Diptera</taxon>
        <taxon>Brachycera</taxon>
        <taxon>Muscomorpha</taxon>
        <taxon>Hippoboscoidea</taxon>
        <taxon>Glossinidae</taxon>
        <taxon>Glossina</taxon>
    </lineage>
</organism>
<dbReference type="InterPro" id="IPR003395">
    <property type="entry name" value="RecF/RecN/SMC_N"/>
</dbReference>
<dbReference type="Pfam" id="PF02463">
    <property type="entry name" value="SMC_N"/>
    <property type="match status" value="1"/>
</dbReference>
<dbReference type="VEuPathDB" id="VectorBase:GAUT044909"/>
<accession>A0A1A9VR50</accession>
<evidence type="ECO:0000259" key="2">
    <source>
        <dbReference type="Pfam" id="PF02463"/>
    </source>
</evidence>
<evidence type="ECO:0000256" key="1">
    <source>
        <dbReference type="SAM" id="Coils"/>
    </source>
</evidence>
<dbReference type="EnsemblMetazoa" id="GAUT044909-RA">
    <property type="protein sequence ID" value="GAUT044909-PA"/>
    <property type="gene ID" value="GAUT044909"/>
</dbReference>
<dbReference type="STRING" id="7395.A0A1A9VR50"/>
<protein>
    <submittedName>
        <fullName evidence="3">SMC_N domain-containing protein</fullName>
    </submittedName>
</protein>
<feature type="coiled-coil region" evidence="1">
    <location>
        <begin position="246"/>
        <end position="294"/>
    </location>
</feature>